<dbReference type="GO" id="GO:0008253">
    <property type="term" value="F:5'-nucleotidase activity"/>
    <property type="evidence" value="ECO:0007669"/>
    <property type="project" value="InterPro"/>
</dbReference>
<proteinExistence type="predicted"/>
<dbReference type="EMBL" id="VNHQ01000013">
    <property type="protein sequence ID" value="TYP64192.1"/>
    <property type="molecule type" value="Genomic_DNA"/>
</dbReference>
<sequence length="319" mass="36089">MSVSFDGTLVIGVSSRALFDLEKENEIFQSGSIDDYRRFQRENEKVILEKGAAYYLVEALLKLNKYADSQRLVEVIVMSKNSPDTGLRIHNSIKHYSLDITRSAFSGGEPLSPFLEAFNVDLLLTKHKEDVQAAIDMDQCAAAEIYNPPSDYLPDEEKIRFAFDADAVIFSEESEFIYKTSGIDEFQRNEVDNEDVELKDGPFAKLIRVLSTIHQRIGSDKSPIKLSIVTARNSPAHVRVIKTLRKWDVYVDQAFFLGGLPKDKILKALRPHIFFDDQRTHVEPASRVVPSSQVPYKTASPLKRFLDDQASLELSPVSQ</sequence>
<gene>
    <name evidence="1" type="ORF">A9A72_123977</name>
</gene>
<protein>
    <submittedName>
        <fullName evidence="1">5'-nucleotidase</fullName>
    </submittedName>
</protein>
<dbReference type="GO" id="GO:0009117">
    <property type="term" value="P:nucleotide metabolic process"/>
    <property type="evidence" value="ECO:0007669"/>
    <property type="project" value="InterPro"/>
</dbReference>
<dbReference type="AlphaFoldDB" id="A0A5S5BCX8"/>
<name>A0A5S5BCX8_STUST</name>
<dbReference type="GO" id="GO:0000166">
    <property type="term" value="F:nucleotide binding"/>
    <property type="evidence" value="ECO:0007669"/>
    <property type="project" value="InterPro"/>
</dbReference>
<dbReference type="Pfam" id="PF06189">
    <property type="entry name" value="5-nucleotidase"/>
    <property type="match status" value="1"/>
</dbReference>
<dbReference type="Proteomes" id="UP000324282">
    <property type="component" value="Unassembled WGS sequence"/>
</dbReference>
<evidence type="ECO:0000313" key="2">
    <source>
        <dbReference type="Proteomes" id="UP000324282"/>
    </source>
</evidence>
<dbReference type="PANTHER" id="PTHR31367:SF5">
    <property type="entry name" value="CYTOSOLIC 5'-NUCLEOTIDASE 1A"/>
    <property type="match status" value="1"/>
</dbReference>
<comment type="caution">
    <text evidence="1">The sequence shown here is derived from an EMBL/GenBank/DDBJ whole genome shotgun (WGS) entry which is preliminary data.</text>
</comment>
<dbReference type="OrthoDB" id="9778569at2"/>
<organism evidence="1 2">
    <name type="scientific">Stutzerimonas stutzeri</name>
    <name type="common">Pseudomonas stutzeri</name>
    <dbReference type="NCBI Taxonomy" id="316"/>
    <lineage>
        <taxon>Bacteria</taxon>
        <taxon>Pseudomonadati</taxon>
        <taxon>Pseudomonadota</taxon>
        <taxon>Gammaproteobacteria</taxon>
        <taxon>Pseudomonadales</taxon>
        <taxon>Pseudomonadaceae</taxon>
        <taxon>Stutzerimonas</taxon>
    </lineage>
</organism>
<dbReference type="RefSeq" id="WP_148925746.1">
    <property type="nucleotide sequence ID" value="NZ_VNHQ01000013.1"/>
</dbReference>
<reference evidence="1 2" key="1">
    <citation type="submission" date="2019-07" db="EMBL/GenBank/DDBJ databases">
        <title>Deep subsurface shale carbon reservoir microbial communities from Ohio and West Virginia, USA.</title>
        <authorList>
            <person name="Wrighton K."/>
        </authorList>
    </citation>
    <scope>NUCLEOTIDE SEQUENCE [LARGE SCALE GENOMIC DNA]</scope>
    <source>
        <strain evidence="1 2">NP_8Ht</strain>
    </source>
</reference>
<evidence type="ECO:0000313" key="1">
    <source>
        <dbReference type="EMBL" id="TYP64192.1"/>
    </source>
</evidence>
<dbReference type="InterPro" id="IPR010394">
    <property type="entry name" value="5-nucleotidase"/>
</dbReference>
<dbReference type="GO" id="GO:0005737">
    <property type="term" value="C:cytoplasm"/>
    <property type="evidence" value="ECO:0007669"/>
    <property type="project" value="InterPro"/>
</dbReference>
<dbReference type="GO" id="GO:0000287">
    <property type="term" value="F:magnesium ion binding"/>
    <property type="evidence" value="ECO:0007669"/>
    <property type="project" value="InterPro"/>
</dbReference>
<accession>A0A5S5BCX8</accession>
<dbReference type="PANTHER" id="PTHR31367">
    <property type="entry name" value="CYTOSOLIC 5'-NUCLEOTIDASE 1 FAMILY MEMBER"/>
    <property type="match status" value="1"/>
</dbReference>